<dbReference type="InterPro" id="IPR036236">
    <property type="entry name" value="Znf_C2H2_sf"/>
</dbReference>
<dbReference type="InterPro" id="IPR038718">
    <property type="entry name" value="SNF2-like_sf"/>
</dbReference>
<dbReference type="PROSITE" id="PS50089">
    <property type="entry name" value="ZF_RING_2"/>
    <property type="match status" value="1"/>
</dbReference>
<comment type="caution">
    <text evidence="14">The sequence shown here is derived from an EMBL/GenBank/DDBJ whole genome shotgun (WGS) entry which is preliminary data.</text>
</comment>
<keyword evidence="4 8" id="KW-0863">Zinc-finger</keyword>
<evidence type="ECO:0000256" key="8">
    <source>
        <dbReference type="PROSITE-ProRule" id="PRU00042"/>
    </source>
</evidence>
<evidence type="ECO:0000313" key="14">
    <source>
        <dbReference type="EMBL" id="KAK8106768.1"/>
    </source>
</evidence>
<keyword evidence="15" id="KW-1185">Reference proteome</keyword>
<evidence type="ECO:0000256" key="4">
    <source>
        <dbReference type="ARBA" id="ARBA00022771"/>
    </source>
</evidence>
<dbReference type="CDD" id="cd18008">
    <property type="entry name" value="DEXDc_SHPRH-like"/>
    <property type="match status" value="1"/>
</dbReference>
<dbReference type="InterPro" id="IPR000330">
    <property type="entry name" value="SNF2_N"/>
</dbReference>
<dbReference type="EMBL" id="JAQQWP010000008">
    <property type="protein sequence ID" value="KAK8106768.1"/>
    <property type="molecule type" value="Genomic_DNA"/>
</dbReference>
<dbReference type="InterPro" id="IPR027417">
    <property type="entry name" value="P-loop_NTPase"/>
</dbReference>
<dbReference type="GO" id="GO:0005634">
    <property type="term" value="C:nucleus"/>
    <property type="evidence" value="ECO:0007669"/>
    <property type="project" value="TreeGrafter"/>
</dbReference>
<evidence type="ECO:0000256" key="9">
    <source>
        <dbReference type="SAM" id="MobiDB-lite"/>
    </source>
</evidence>
<evidence type="ECO:0000259" key="12">
    <source>
        <dbReference type="PROSITE" id="PS51192"/>
    </source>
</evidence>
<keyword evidence="6" id="KW-0862">Zinc</keyword>
<dbReference type="InterPro" id="IPR013087">
    <property type="entry name" value="Znf_C2H2_type"/>
</dbReference>
<dbReference type="SMART" id="SM00355">
    <property type="entry name" value="ZnF_C2H2"/>
    <property type="match status" value="4"/>
</dbReference>
<dbReference type="GO" id="GO:0006281">
    <property type="term" value="P:DNA repair"/>
    <property type="evidence" value="ECO:0007669"/>
    <property type="project" value="TreeGrafter"/>
</dbReference>
<reference evidence="14 15" key="1">
    <citation type="submission" date="2023-01" db="EMBL/GenBank/DDBJ databases">
        <title>Analysis of 21 Apiospora genomes using comparative genomics revels a genus with tremendous synthesis potential of carbohydrate active enzymes and secondary metabolites.</title>
        <authorList>
            <person name="Sorensen T."/>
        </authorList>
    </citation>
    <scope>NUCLEOTIDE SEQUENCE [LARGE SCALE GENOMIC DNA]</scope>
    <source>
        <strain evidence="14 15">CBS 117206</strain>
    </source>
</reference>
<dbReference type="Pfam" id="PF22939">
    <property type="entry name" value="WHD_GPIID"/>
    <property type="match status" value="1"/>
</dbReference>
<dbReference type="PROSITE" id="PS50157">
    <property type="entry name" value="ZINC_FINGER_C2H2_2"/>
    <property type="match status" value="2"/>
</dbReference>
<gene>
    <name evidence="14" type="ORF">PG999_010127</name>
</gene>
<dbReference type="InterPro" id="IPR017907">
    <property type="entry name" value="Znf_RING_CS"/>
</dbReference>
<evidence type="ECO:0000256" key="6">
    <source>
        <dbReference type="ARBA" id="ARBA00022833"/>
    </source>
</evidence>
<dbReference type="CDD" id="cd18793">
    <property type="entry name" value="SF2_C_SNF"/>
    <property type="match status" value="1"/>
</dbReference>
<dbReference type="SUPFAM" id="SSF52540">
    <property type="entry name" value="P-loop containing nucleoside triphosphate hydrolases"/>
    <property type="match status" value="3"/>
</dbReference>
<keyword evidence="3" id="KW-0547">Nucleotide-binding</keyword>
<dbReference type="Gene3D" id="3.40.50.10810">
    <property type="entry name" value="Tandem AAA-ATPase domain"/>
    <property type="match status" value="1"/>
</dbReference>
<dbReference type="PROSITE" id="PS51192">
    <property type="entry name" value="HELICASE_ATP_BIND_1"/>
    <property type="match status" value="1"/>
</dbReference>
<keyword evidence="2" id="KW-0677">Repeat</keyword>
<evidence type="ECO:0000256" key="3">
    <source>
        <dbReference type="ARBA" id="ARBA00022741"/>
    </source>
</evidence>
<evidence type="ECO:0000256" key="2">
    <source>
        <dbReference type="ARBA" id="ARBA00022737"/>
    </source>
</evidence>
<keyword evidence="1" id="KW-0479">Metal-binding</keyword>
<evidence type="ECO:0000256" key="1">
    <source>
        <dbReference type="ARBA" id="ARBA00022723"/>
    </source>
</evidence>
<dbReference type="Gene3D" id="3.40.50.300">
    <property type="entry name" value="P-loop containing nucleotide triphosphate hydrolases"/>
    <property type="match status" value="2"/>
</dbReference>
<organism evidence="14 15">
    <name type="scientific">Apiospora kogelbergensis</name>
    <dbReference type="NCBI Taxonomy" id="1337665"/>
    <lineage>
        <taxon>Eukaryota</taxon>
        <taxon>Fungi</taxon>
        <taxon>Dikarya</taxon>
        <taxon>Ascomycota</taxon>
        <taxon>Pezizomycotina</taxon>
        <taxon>Sordariomycetes</taxon>
        <taxon>Xylariomycetidae</taxon>
        <taxon>Amphisphaeriales</taxon>
        <taxon>Apiosporaceae</taxon>
        <taxon>Apiospora</taxon>
    </lineage>
</organism>
<dbReference type="PROSITE" id="PS00028">
    <property type="entry name" value="ZINC_FINGER_C2H2_1"/>
    <property type="match status" value="2"/>
</dbReference>
<dbReference type="GO" id="GO:0008094">
    <property type="term" value="F:ATP-dependent activity, acting on DNA"/>
    <property type="evidence" value="ECO:0007669"/>
    <property type="project" value="TreeGrafter"/>
</dbReference>
<proteinExistence type="predicted"/>
<evidence type="ECO:0000313" key="15">
    <source>
        <dbReference type="Proteomes" id="UP001392437"/>
    </source>
</evidence>
<dbReference type="GO" id="GO:0008270">
    <property type="term" value="F:zinc ion binding"/>
    <property type="evidence" value="ECO:0007669"/>
    <property type="project" value="UniProtKB-KW"/>
</dbReference>
<feature type="compositionally biased region" description="Polar residues" evidence="9">
    <location>
        <begin position="54"/>
        <end position="74"/>
    </location>
</feature>
<keyword evidence="5" id="KW-0378">Hydrolase</keyword>
<dbReference type="PANTHER" id="PTHR45626">
    <property type="entry name" value="TRANSCRIPTION TERMINATION FACTOR 2-RELATED"/>
    <property type="match status" value="1"/>
</dbReference>
<sequence length="2075" mass="236381">MDLSGLLNADGSFSFSIPEPYSNEAPTQPVDPVLQDVGDFDFWASYGTEFMAPESSSTHANSPNNGRPELVSSTTDSAFHNYSDVQEGTGDAVAGVDRQVCYGMLHHHIVQVAQQDMSTLIKKLTPDSLSQRIKTFAIDQSSDRIALQLADRSDFGHLRKHFIKAFEELRKKAPGVSLEAIGLTEDILEKINRATKSAEARCHVDINVYGPEYQSDVVGAVLMKHKLWLQRPDNYRVDEVTYLNPQAISFPGLKEQEAMQEQQALVESSPLASPPRSEEEVLGQVMSEVHGQLTRDRGLGMESGDQSITTELLPHQRRALKYMLERESGDIPVEFRLWKETFSGVSKLYIHRITGSRSYTEPSERGGGVLADEMGTGKSLSTLALITRTRVASRLWLQQKHDERVPTAKIERHAATTLVIVPSAQLIANWVNEIDCHTGTSLKSFKYHGTEREKNTEDLASYDVVITTYNTLASDYKKKKSILHKIGWYRIVLDEAHYIRNHSTIFYHACCELEAHSRWCLTGTPIQNRLEDIGSLFSFLRAAPFNSRAEFRRTICVPFESREISTARDRLVMLYDSLVLRRSKDTCITGLPDPVEELRQLEFTPEEAAQYARTLQVLERRLRNQAYFQHGSSATQYPTDSNIQASSRLDSNAFRETGLYQALADENASRFSLFHAMMQLRILCNHGTYQHMFSWKKQRQNFNAEDEHELLLGDTAVGAERVCDGCSHPMSFQSGLTKPNDFAEACPHALCLDCLNDSATDSSYGDSGKHCPICWKFRTSLKDASVAANRVGMGMGADTVMTDSGQDNGRIAEDAPYQFSHYFRQQGTSSKLNALMDDITHDSEGTKRQVKSHSIVFSCWTRTLDLIQARMRASNIEPLRIDGKSPLPERQRTIKRFEEDTSVQILLMTTGTGAHGLNLTAASRIFIFELQWNPSIERQAIARAIRIGQTRQVRVTRYLIRDTVEQSRTMSNVQLEGEAAHDDNYGPEDASSTNHDVFQNALDAFEIELSPVQIDEFSRTTVEHVKRKILSIQRDQERVKNMIGFSRMQLFLEKIGDLDALCVQAEIWKDKSSFLSAWIWGPALYILKVAKCLGFMYLDLLKFHQKVVKLLHGKWWRKTFDSRWRDYQGDLKATLVNFETHSEVLGILSEAWERQRTTEAFIRFDQQTRQFEGSTERIQQLIDRMPVFNNIDHRLNDMLAHMKDIRHNHGRNSSQDDETSLNAGLWKDIRKQLNDHVMRSVDDRDVLNLILSMFKGLRVNMTKQFSQWESERKSNQRTEVLKWMSSFGISQASQHDEFYLKVRAPNTGLWIRDNHKISSWINDENPTACLVWMNGQMGVGKTILASNIIQLCMGMVNGFNTHYFYCRKHHDKQNTSLAVLKSILEQMAGCNDELLPYCDNKRIEGRQEFLDQINVVKQLLEAFCEYDSNKFVIIDGLDECDQADRKTIIDFWKGMVDKTINYMPGKLRVLLISQDIPDIRAALKDSMISTTLDLHPDDTNGDIQQYLEGKAPELQERFGLDESQKHKALQLIYSRANGMFLYASMTVENLLQQPTRICYEDELLKNLPENLTDAYAQIIERLKSNLHRNGWAVARNILGWLASANRPLKWYELQAALSMQLTDRGINIDPRYRLRDDIQEFDLCGPLVRVIKEDGEQRLEFTHSTARSYIRSGIQNEGLNANAIDCDIAVKCLSYLSAGCFHPNLDETGREYYAQRGYYALQDYAVSEWGHHLQQLISHAAPLFEDRSREAAIATRQLSTALRRFLSFYREIESGPRDRSMSDIADGSLHVPRTFSSNSRNSPLGFSDSSPQPSGSFRDNESTPDLTYPSLSPGDFSVALSLEPSGSRSPDPASDPMGFCEAFRYVREVYDDLVRVWTHVRNHRMQLDAKEREKISLPQLRTMLELSRKTVQSLVSADPQLVAIYGDKPYKCDRVPCGFFSEGFATSEELEKHVNRHDRPFHCPVPNCSVAPFGFANKKDCERHVRTYHPEAAEDEVHAAFATGKTKASAEDIESRAKYSCTFQGCDKKYTRKANLDAHLDTHNGTRRFACRTCVKAFTRPSDRQRHEKGHMRGK</sequence>
<dbReference type="SUPFAM" id="SSF57667">
    <property type="entry name" value="beta-beta-alpha zinc fingers"/>
    <property type="match status" value="1"/>
</dbReference>
<dbReference type="InterPro" id="IPR001841">
    <property type="entry name" value="Znf_RING"/>
</dbReference>
<dbReference type="SMART" id="SM00487">
    <property type="entry name" value="DEXDc"/>
    <property type="match status" value="1"/>
</dbReference>
<dbReference type="GO" id="GO:0005524">
    <property type="term" value="F:ATP binding"/>
    <property type="evidence" value="ECO:0007669"/>
    <property type="project" value="UniProtKB-KW"/>
</dbReference>
<dbReference type="InterPro" id="IPR050628">
    <property type="entry name" value="SNF2_RAD54_helicase_TF"/>
</dbReference>
<dbReference type="InterPro" id="IPR054471">
    <property type="entry name" value="GPIID_WHD"/>
</dbReference>
<dbReference type="InterPro" id="IPR014001">
    <property type="entry name" value="Helicase_ATP-bd"/>
</dbReference>
<feature type="domain" description="Helicase ATP-binding" evidence="12">
    <location>
        <begin position="359"/>
        <end position="543"/>
    </location>
</feature>
<dbReference type="InterPro" id="IPR049730">
    <property type="entry name" value="SNF2/RAD54-like_C"/>
</dbReference>
<protein>
    <submittedName>
        <fullName evidence="14">SNF2 family N-terminal domain-containing protein</fullName>
    </submittedName>
</protein>
<feature type="compositionally biased region" description="Polar residues" evidence="9">
    <location>
        <begin position="1795"/>
        <end position="1817"/>
    </location>
</feature>
<feature type="region of interest" description="Disordered" evidence="9">
    <location>
        <begin position="1795"/>
        <end position="1828"/>
    </location>
</feature>
<dbReference type="Gene3D" id="3.30.160.60">
    <property type="entry name" value="Classic Zinc Finger"/>
    <property type="match status" value="2"/>
</dbReference>
<dbReference type="Proteomes" id="UP001392437">
    <property type="component" value="Unassembled WGS sequence"/>
</dbReference>
<feature type="domain" description="C2H2-type" evidence="11">
    <location>
        <begin position="2019"/>
        <end position="2048"/>
    </location>
</feature>
<feature type="domain" description="RING-type" evidence="10">
    <location>
        <begin position="723"/>
        <end position="774"/>
    </location>
</feature>
<evidence type="ECO:0000259" key="11">
    <source>
        <dbReference type="PROSITE" id="PS50157"/>
    </source>
</evidence>
<dbReference type="PROSITE" id="PS51194">
    <property type="entry name" value="HELICASE_CTER"/>
    <property type="match status" value="1"/>
</dbReference>
<accession>A0AAW0QQE9</accession>
<name>A0AAW0QQE9_9PEZI</name>
<dbReference type="PANTHER" id="PTHR45626:SF52">
    <property type="entry name" value="SINGLE-STRANDED DNA-DEPENDENT ATPASE (EUROFUNG)"/>
    <property type="match status" value="1"/>
</dbReference>
<dbReference type="InterPro" id="IPR001650">
    <property type="entry name" value="Helicase_C-like"/>
</dbReference>
<dbReference type="Pfam" id="PF24883">
    <property type="entry name" value="NPHP3_N"/>
    <property type="match status" value="1"/>
</dbReference>
<dbReference type="Pfam" id="PF00176">
    <property type="entry name" value="SNF2-rel_dom"/>
    <property type="match status" value="1"/>
</dbReference>
<feature type="region of interest" description="Disordered" evidence="9">
    <location>
        <begin position="53"/>
        <end position="74"/>
    </location>
</feature>
<evidence type="ECO:0000259" key="10">
    <source>
        <dbReference type="PROSITE" id="PS50089"/>
    </source>
</evidence>
<dbReference type="SMART" id="SM00490">
    <property type="entry name" value="HELICc"/>
    <property type="match status" value="1"/>
</dbReference>
<evidence type="ECO:0000259" key="13">
    <source>
        <dbReference type="PROSITE" id="PS51194"/>
    </source>
</evidence>
<dbReference type="Pfam" id="PF00271">
    <property type="entry name" value="Helicase_C"/>
    <property type="match status" value="1"/>
</dbReference>
<evidence type="ECO:0000256" key="7">
    <source>
        <dbReference type="ARBA" id="ARBA00022840"/>
    </source>
</evidence>
<feature type="domain" description="C2H2-type" evidence="11">
    <location>
        <begin position="2049"/>
        <end position="2075"/>
    </location>
</feature>
<dbReference type="PROSITE" id="PS00518">
    <property type="entry name" value="ZF_RING_1"/>
    <property type="match status" value="1"/>
</dbReference>
<dbReference type="GO" id="GO:0016787">
    <property type="term" value="F:hydrolase activity"/>
    <property type="evidence" value="ECO:0007669"/>
    <property type="project" value="UniProtKB-KW"/>
</dbReference>
<keyword evidence="7" id="KW-0067">ATP-binding</keyword>
<feature type="domain" description="Helicase C-terminal" evidence="13">
    <location>
        <begin position="831"/>
        <end position="998"/>
    </location>
</feature>
<dbReference type="InterPro" id="IPR056884">
    <property type="entry name" value="NPHP3-like_N"/>
</dbReference>
<evidence type="ECO:0000256" key="5">
    <source>
        <dbReference type="ARBA" id="ARBA00022801"/>
    </source>
</evidence>